<accession>A0A517T5M0</accession>
<feature type="compositionally biased region" description="Basic and acidic residues" evidence="1">
    <location>
        <begin position="274"/>
        <end position="283"/>
    </location>
</feature>
<feature type="region of interest" description="Disordered" evidence="1">
    <location>
        <begin position="388"/>
        <end position="486"/>
    </location>
</feature>
<evidence type="ECO:0000256" key="1">
    <source>
        <dbReference type="SAM" id="MobiDB-lite"/>
    </source>
</evidence>
<name>A0A517T5M0_9PLAN</name>
<dbReference type="InterPro" id="IPR051474">
    <property type="entry name" value="Anti-sigma-K/W_factor"/>
</dbReference>
<dbReference type="PANTHER" id="PTHR37461:SF1">
    <property type="entry name" value="ANTI-SIGMA-K FACTOR RSKA"/>
    <property type="match status" value="1"/>
</dbReference>
<evidence type="ECO:0000313" key="2">
    <source>
        <dbReference type="EMBL" id="QDT63670.1"/>
    </source>
</evidence>
<dbReference type="EMBL" id="CP036316">
    <property type="protein sequence ID" value="QDT63670.1"/>
    <property type="molecule type" value="Genomic_DNA"/>
</dbReference>
<reference evidence="2 3" key="1">
    <citation type="submission" date="2019-02" db="EMBL/GenBank/DDBJ databases">
        <title>Deep-cultivation of Planctomycetes and their phenomic and genomic characterization uncovers novel biology.</title>
        <authorList>
            <person name="Wiegand S."/>
            <person name="Jogler M."/>
            <person name="Boedeker C."/>
            <person name="Pinto D."/>
            <person name="Vollmers J."/>
            <person name="Rivas-Marin E."/>
            <person name="Kohn T."/>
            <person name="Peeters S.H."/>
            <person name="Heuer A."/>
            <person name="Rast P."/>
            <person name="Oberbeckmann S."/>
            <person name="Bunk B."/>
            <person name="Jeske O."/>
            <person name="Meyerdierks A."/>
            <person name="Storesund J.E."/>
            <person name="Kallscheuer N."/>
            <person name="Luecker S."/>
            <person name="Lage O.M."/>
            <person name="Pohl T."/>
            <person name="Merkel B.J."/>
            <person name="Hornburger P."/>
            <person name="Mueller R.-W."/>
            <person name="Bruemmer F."/>
            <person name="Labrenz M."/>
            <person name="Spormann A.M."/>
            <person name="Op den Camp H."/>
            <person name="Overmann J."/>
            <person name="Amann R."/>
            <person name="Jetten M.S.M."/>
            <person name="Mascher T."/>
            <person name="Medema M.H."/>
            <person name="Devos D.P."/>
            <person name="Kaster A.-K."/>
            <person name="Ovreas L."/>
            <person name="Rohde M."/>
            <person name="Galperin M.Y."/>
            <person name="Jogler C."/>
        </authorList>
    </citation>
    <scope>NUCLEOTIDE SEQUENCE [LARGE SCALE GENOMIC DNA]</scope>
    <source>
        <strain evidence="2 3">V22</strain>
    </source>
</reference>
<protein>
    <recommendedName>
        <fullName evidence="4">Zinc-finger domain-containing protein</fullName>
    </recommendedName>
</protein>
<evidence type="ECO:0000313" key="3">
    <source>
        <dbReference type="Proteomes" id="UP000319976"/>
    </source>
</evidence>
<organism evidence="2 3">
    <name type="scientific">Calycomorphotria hydatis</name>
    <dbReference type="NCBI Taxonomy" id="2528027"/>
    <lineage>
        <taxon>Bacteria</taxon>
        <taxon>Pseudomonadati</taxon>
        <taxon>Planctomycetota</taxon>
        <taxon>Planctomycetia</taxon>
        <taxon>Planctomycetales</taxon>
        <taxon>Planctomycetaceae</taxon>
        <taxon>Calycomorphotria</taxon>
    </lineage>
</organism>
<dbReference type="AlphaFoldDB" id="A0A517T5M0"/>
<feature type="compositionally biased region" description="Basic and acidic residues" evidence="1">
    <location>
        <begin position="470"/>
        <end position="480"/>
    </location>
</feature>
<sequence length="609" mass="65403">MTYEPHHHELLSAYLDNEVTLEERATVEELLETSADARAEFATLKEFSQLVSSLPLDAAPDELAPSIRKRIERESLVGRPGEPVVRSRGIRSWIPLLSGGALACCLMIGVVIWNAQPEAVFNEVDMAMTELVPAARDELEVAGSASSEMVASANRTAPVAPAEPSDDISPTVDSIISRSEPDVSAPRAVGSTVAMLDDSHGPVRVVYVTVVDVQQAADQFQYLLAKNSVAMNEAVAWSGGADARSAFAGAAEPTESRDTAEKELTESDGTSLEAKSRERSFKDSEEELLADSNAMPEQLAVYVESASPQVEAAIAEAEQNQIFLKVEADEERDSKHLEPFLAEQLVMAVENAQFGSSTGGGAGGMMRSRASINDDRADQLGIANLREKGAQQLAQESSKIDPGKKQMKPTAAPAAPVPSENAKDFRTNKSDRPAVPPGKPVLKSAPSAEKNIAVPTQPVAEPQSGPLNALRKDNYGKRESGVGNGFAGEAVPEIAHEQAQRELQQFPARQMRLNVPSEYLNRRLAKTLPLDNKPADADAERLTEEEAFSKSTASKLAAADAKASFDEAETKLDKSPIARNYLPQQSQVKVLFVFEPATDSQNLNGVGPR</sequence>
<feature type="region of interest" description="Disordered" evidence="1">
    <location>
        <begin position="247"/>
        <end position="287"/>
    </location>
</feature>
<feature type="compositionally biased region" description="Basic and acidic residues" evidence="1">
    <location>
        <begin position="421"/>
        <end position="432"/>
    </location>
</feature>
<keyword evidence="3" id="KW-1185">Reference proteome</keyword>
<evidence type="ECO:0008006" key="4">
    <source>
        <dbReference type="Google" id="ProtNLM"/>
    </source>
</evidence>
<dbReference type="Proteomes" id="UP000319976">
    <property type="component" value="Chromosome"/>
</dbReference>
<dbReference type="OrthoDB" id="240962at2"/>
<dbReference type="GO" id="GO:0006417">
    <property type="term" value="P:regulation of translation"/>
    <property type="evidence" value="ECO:0007669"/>
    <property type="project" value="TreeGrafter"/>
</dbReference>
<feature type="compositionally biased region" description="Basic and acidic residues" evidence="1">
    <location>
        <begin position="254"/>
        <end position="265"/>
    </location>
</feature>
<dbReference type="KEGG" id="chya:V22_08940"/>
<dbReference type="RefSeq" id="WP_145260168.1">
    <property type="nucleotide sequence ID" value="NZ_CP036316.1"/>
</dbReference>
<dbReference type="GO" id="GO:0016989">
    <property type="term" value="F:sigma factor antagonist activity"/>
    <property type="evidence" value="ECO:0007669"/>
    <property type="project" value="TreeGrafter"/>
</dbReference>
<proteinExistence type="predicted"/>
<gene>
    <name evidence="2" type="ORF">V22_08940</name>
</gene>
<dbReference type="PANTHER" id="PTHR37461">
    <property type="entry name" value="ANTI-SIGMA-K FACTOR RSKA"/>
    <property type="match status" value="1"/>
</dbReference>